<proteinExistence type="predicted"/>
<dbReference type="SMART" id="SM00220">
    <property type="entry name" value="S_TKc"/>
    <property type="match status" value="1"/>
</dbReference>
<evidence type="ECO:0000256" key="3">
    <source>
        <dbReference type="ARBA" id="ARBA00022679"/>
    </source>
</evidence>
<evidence type="ECO:0000256" key="2">
    <source>
        <dbReference type="ARBA" id="ARBA00022527"/>
    </source>
</evidence>
<keyword evidence="5 12" id="KW-0418">Kinase</keyword>
<dbReference type="PANTHER" id="PTHR24356">
    <property type="entry name" value="SERINE/THREONINE-PROTEIN KINASE"/>
    <property type="match status" value="1"/>
</dbReference>
<name>A0A9P3LB42_9APHY</name>
<comment type="catalytic activity">
    <reaction evidence="8">
        <text>L-seryl-[protein] + ATP = O-phospho-L-seryl-[protein] + ADP + H(+)</text>
        <dbReference type="Rhea" id="RHEA:17989"/>
        <dbReference type="Rhea" id="RHEA-COMP:9863"/>
        <dbReference type="Rhea" id="RHEA-COMP:11604"/>
        <dbReference type="ChEBI" id="CHEBI:15378"/>
        <dbReference type="ChEBI" id="CHEBI:29999"/>
        <dbReference type="ChEBI" id="CHEBI:30616"/>
        <dbReference type="ChEBI" id="CHEBI:83421"/>
        <dbReference type="ChEBI" id="CHEBI:456216"/>
        <dbReference type="EC" id="2.7.11.1"/>
    </reaction>
</comment>
<feature type="region of interest" description="Disordered" evidence="9">
    <location>
        <begin position="20"/>
        <end position="41"/>
    </location>
</feature>
<evidence type="ECO:0000256" key="4">
    <source>
        <dbReference type="ARBA" id="ARBA00022741"/>
    </source>
</evidence>
<comment type="caution">
    <text evidence="12">The sequence shown here is derived from an EMBL/GenBank/DDBJ whole genome shotgun (WGS) entry which is preliminary data.</text>
</comment>
<feature type="compositionally biased region" description="Low complexity" evidence="9">
    <location>
        <begin position="75"/>
        <end position="85"/>
    </location>
</feature>
<sequence length="694" mass="75846">MFLHTFVSTWFLRVFSRGQGASSQPPVGPAASADAGDGPCTKETRLTRGVCAATNVGIGLGVLHSVFGKPAFLRTPSTPSNTSSDTESDLDDISYSTSSSPSSQSQRSLSPDSEDQFLRTPEPYQEVDDFQPQEANCGAFQFAGFSNALNENSVADELQLIFPTATGSPTNRRTVLPLTRSNLRLLSNARLDSWFCNDLVSPDDLDVDALEAISLGPVSWPHDDRALGSSGSIDPFAISACSSSQTSSFTSGVSLYSETAEDVYEIESQLSISWSSVPRRAPSIVTTTLTTPGATAYAESEYVMGCHPPAPAHLVHGDSLFVLRWLHGRGSFGRVLAAHDRVGQLVAIKVVHKDKQYREDTGRAALLREKAAMERAAETRSRFVCPLLEAFADADNVHFVMPFYPETLCDVIQRGPLAPKLVRLYFAEMLLGLKALHAAGILHRDLKPDNVLVGRDGHVALADFGLAYLSSEPLWNTRVYGAVGTVGYLAPEVYDSDYGSPEQQACGYSEPADVFSLAIVVFEAAKGELQHFVRRNQQTGEILYLRNLRLPMPHTFSDPVRHVLAPMIAQNPKHRPTLAMIQRHQYFYGVDWTLLRQGIVAGDALPDELYRPAFPVRPAGECDTSLRFTDFHRGCDSTVGPLQPEDIEDEQLVPNEHVIAQRADDVVDYDAFEYPPLAPADSHSDAAPFVPVPF</sequence>
<keyword evidence="2" id="KW-0723">Serine/threonine-protein kinase</keyword>
<dbReference type="GO" id="GO:0004674">
    <property type="term" value="F:protein serine/threonine kinase activity"/>
    <property type="evidence" value="ECO:0007669"/>
    <property type="project" value="UniProtKB-KW"/>
</dbReference>
<evidence type="ECO:0000256" key="8">
    <source>
        <dbReference type="ARBA" id="ARBA00048679"/>
    </source>
</evidence>
<evidence type="ECO:0000256" key="10">
    <source>
        <dbReference type="SAM" id="SignalP"/>
    </source>
</evidence>
<keyword evidence="6" id="KW-0067">ATP-binding</keyword>
<dbReference type="CDD" id="cd14014">
    <property type="entry name" value="STKc_PknB_like"/>
    <property type="match status" value="1"/>
</dbReference>
<feature type="region of interest" description="Disordered" evidence="9">
    <location>
        <begin position="74"/>
        <end position="117"/>
    </location>
</feature>
<dbReference type="AlphaFoldDB" id="A0A9P3LB42"/>
<dbReference type="EC" id="2.7.11.1" evidence="1"/>
<feature type="domain" description="Protein kinase" evidence="11">
    <location>
        <begin position="321"/>
        <end position="587"/>
    </location>
</feature>
<evidence type="ECO:0000256" key="6">
    <source>
        <dbReference type="ARBA" id="ARBA00022840"/>
    </source>
</evidence>
<organism evidence="12 13">
    <name type="scientific">Phanerochaete sordida</name>
    <dbReference type="NCBI Taxonomy" id="48140"/>
    <lineage>
        <taxon>Eukaryota</taxon>
        <taxon>Fungi</taxon>
        <taxon>Dikarya</taxon>
        <taxon>Basidiomycota</taxon>
        <taxon>Agaricomycotina</taxon>
        <taxon>Agaricomycetes</taxon>
        <taxon>Polyporales</taxon>
        <taxon>Phanerochaetaceae</taxon>
        <taxon>Phanerochaete</taxon>
    </lineage>
</organism>
<dbReference type="PROSITE" id="PS50011">
    <property type="entry name" value="PROTEIN_KINASE_DOM"/>
    <property type="match status" value="1"/>
</dbReference>
<comment type="catalytic activity">
    <reaction evidence="7">
        <text>L-threonyl-[protein] + ATP = O-phospho-L-threonyl-[protein] + ADP + H(+)</text>
        <dbReference type="Rhea" id="RHEA:46608"/>
        <dbReference type="Rhea" id="RHEA-COMP:11060"/>
        <dbReference type="Rhea" id="RHEA-COMP:11605"/>
        <dbReference type="ChEBI" id="CHEBI:15378"/>
        <dbReference type="ChEBI" id="CHEBI:30013"/>
        <dbReference type="ChEBI" id="CHEBI:30616"/>
        <dbReference type="ChEBI" id="CHEBI:61977"/>
        <dbReference type="ChEBI" id="CHEBI:456216"/>
        <dbReference type="EC" id="2.7.11.1"/>
    </reaction>
</comment>
<evidence type="ECO:0000256" key="7">
    <source>
        <dbReference type="ARBA" id="ARBA00047899"/>
    </source>
</evidence>
<evidence type="ECO:0000256" key="5">
    <source>
        <dbReference type="ARBA" id="ARBA00022777"/>
    </source>
</evidence>
<dbReference type="GO" id="GO:0005524">
    <property type="term" value="F:ATP binding"/>
    <property type="evidence" value="ECO:0007669"/>
    <property type="project" value="UniProtKB-KW"/>
</dbReference>
<dbReference type="SUPFAM" id="SSF56112">
    <property type="entry name" value="Protein kinase-like (PK-like)"/>
    <property type="match status" value="1"/>
</dbReference>
<keyword evidence="10" id="KW-0732">Signal</keyword>
<evidence type="ECO:0000256" key="9">
    <source>
        <dbReference type="SAM" id="MobiDB-lite"/>
    </source>
</evidence>
<accession>A0A9P3LB42</accession>
<keyword evidence="4" id="KW-0547">Nucleotide-binding</keyword>
<gene>
    <name evidence="12" type="ORF">PsYK624_042620</name>
</gene>
<feature type="compositionally biased region" description="Low complexity" evidence="9">
    <location>
        <begin position="29"/>
        <end position="39"/>
    </location>
</feature>
<evidence type="ECO:0000313" key="12">
    <source>
        <dbReference type="EMBL" id="GJE88179.1"/>
    </source>
</evidence>
<dbReference type="Gene3D" id="3.30.200.20">
    <property type="entry name" value="Phosphorylase Kinase, domain 1"/>
    <property type="match status" value="1"/>
</dbReference>
<evidence type="ECO:0000313" key="13">
    <source>
        <dbReference type="Proteomes" id="UP000703269"/>
    </source>
</evidence>
<dbReference type="EMBL" id="BPQB01000008">
    <property type="protein sequence ID" value="GJE88179.1"/>
    <property type="molecule type" value="Genomic_DNA"/>
</dbReference>
<feature type="compositionally biased region" description="Low complexity" evidence="9">
    <location>
        <begin position="93"/>
        <end position="111"/>
    </location>
</feature>
<keyword evidence="13" id="KW-1185">Reference proteome</keyword>
<protein>
    <recommendedName>
        <fullName evidence="1">non-specific serine/threonine protein kinase</fullName>
        <ecNumber evidence="1">2.7.11.1</ecNumber>
    </recommendedName>
</protein>
<dbReference type="InterPro" id="IPR050236">
    <property type="entry name" value="Ser_Thr_kinase_AGC"/>
</dbReference>
<dbReference type="InterPro" id="IPR011009">
    <property type="entry name" value="Kinase-like_dom_sf"/>
</dbReference>
<dbReference type="InterPro" id="IPR000719">
    <property type="entry name" value="Prot_kinase_dom"/>
</dbReference>
<feature type="signal peptide" evidence="10">
    <location>
        <begin position="1"/>
        <end position="20"/>
    </location>
</feature>
<reference evidence="12 13" key="1">
    <citation type="submission" date="2021-08" db="EMBL/GenBank/DDBJ databases">
        <title>Draft Genome Sequence of Phanerochaete sordida strain YK-624.</title>
        <authorList>
            <person name="Mori T."/>
            <person name="Dohra H."/>
            <person name="Suzuki T."/>
            <person name="Kawagishi H."/>
            <person name="Hirai H."/>
        </authorList>
    </citation>
    <scope>NUCLEOTIDE SEQUENCE [LARGE SCALE GENOMIC DNA]</scope>
    <source>
        <strain evidence="12 13">YK-624</strain>
    </source>
</reference>
<dbReference type="Proteomes" id="UP000703269">
    <property type="component" value="Unassembled WGS sequence"/>
</dbReference>
<dbReference type="InterPro" id="IPR008271">
    <property type="entry name" value="Ser/Thr_kinase_AS"/>
</dbReference>
<dbReference type="PROSITE" id="PS00108">
    <property type="entry name" value="PROTEIN_KINASE_ST"/>
    <property type="match status" value="1"/>
</dbReference>
<feature type="chain" id="PRO_5040393499" description="non-specific serine/threonine protein kinase" evidence="10">
    <location>
        <begin position="21"/>
        <end position="694"/>
    </location>
</feature>
<evidence type="ECO:0000259" key="11">
    <source>
        <dbReference type="PROSITE" id="PS50011"/>
    </source>
</evidence>
<evidence type="ECO:0000256" key="1">
    <source>
        <dbReference type="ARBA" id="ARBA00012513"/>
    </source>
</evidence>
<keyword evidence="3" id="KW-0808">Transferase</keyword>
<dbReference type="Pfam" id="PF00069">
    <property type="entry name" value="Pkinase"/>
    <property type="match status" value="1"/>
</dbReference>
<dbReference type="Gene3D" id="1.10.510.10">
    <property type="entry name" value="Transferase(Phosphotransferase) domain 1"/>
    <property type="match status" value="1"/>
</dbReference>
<dbReference type="OrthoDB" id="1668230at2759"/>